<reference evidence="9" key="1">
    <citation type="submission" date="2022-07" db="EMBL/GenBank/DDBJ databases">
        <authorList>
            <person name="Macas J."/>
            <person name="Novak P."/>
            <person name="Neumann P."/>
        </authorList>
    </citation>
    <scope>NUCLEOTIDE SEQUENCE</scope>
</reference>
<accession>A0AAV0EPS3</accession>
<keyword evidence="10" id="KW-1185">Reference proteome</keyword>
<dbReference type="InterPro" id="IPR046347">
    <property type="entry name" value="bZIP_sf"/>
</dbReference>
<dbReference type="AlphaFoldDB" id="A0AAV0EPS3"/>
<keyword evidence="6" id="KW-0539">Nucleus</keyword>
<dbReference type="Proteomes" id="UP001152523">
    <property type="component" value="Unassembled WGS sequence"/>
</dbReference>
<protein>
    <recommendedName>
        <fullName evidence="8">BZIP domain-containing protein</fullName>
    </recommendedName>
</protein>
<dbReference type="GO" id="GO:0005634">
    <property type="term" value="C:nucleus"/>
    <property type="evidence" value="ECO:0007669"/>
    <property type="project" value="UniProtKB-SubCell"/>
</dbReference>
<dbReference type="PROSITE" id="PS00036">
    <property type="entry name" value="BZIP_BASIC"/>
    <property type="match status" value="1"/>
</dbReference>
<comment type="caution">
    <text evidence="9">The sequence shown here is derived from an EMBL/GenBank/DDBJ whole genome shotgun (WGS) entry which is preliminary data.</text>
</comment>
<dbReference type="InterPro" id="IPR004827">
    <property type="entry name" value="bZIP"/>
</dbReference>
<dbReference type="SMART" id="SM00338">
    <property type="entry name" value="BRLZ"/>
    <property type="match status" value="1"/>
</dbReference>
<dbReference type="GO" id="GO:0003677">
    <property type="term" value="F:DNA binding"/>
    <property type="evidence" value="ECO:0007669"/>
    <property type="project" value="UniProtKB-KW"/>
</dbReference>
<comment type="similarity">
    <text evidence="2">Belongs to the bZIP family.</text>
</comment>
<evidence type="ECO:0000256" key="5">
    <source>
        <dbReference type="ARBA" id="ARBA00023163"/>
    </source>
</evidence>
<dbReference type="Pfam" id="PF12498">
    <property type="entry name" value="bZIP_C"/>
    <property type="match status" value="1"/>
</dbReference>
<evidence type="ECO:0000313" key="9">
    <source>
        <dbReference type="EMBL" id="CAH9125172.1"/>
    </source>
</evidence>
<evidence type="ECO:0000256" key="1">
    <source>
        <dbReference type="ARBA" id="ARBA00004123"/>
    </source>
</evidence>
<dbReference type="InterPro" id="IPR020983">
    <property type="entry name" value="Basic_leucine-zipper_C"/>
</dbReference>
<dbReference type="PANTHER" id="PTHR46408">
    <property type="entry name" value="BASIC LEUCINE ZIPPER 63"/>
    <property type="match status" value="1"/>
</dbReference>
<evidence type="ECO:0000256" key="6">
    <source>
        <dbReference type="ARBA" id="ARBA00023242"/>
    </source>
</evidence>
<dbReference type="Pfam" id="PF00170">
    <property type="entry name" value="bZIP_1"/>
    <property type="match status" value="1"/>
</dbReference>
<keyword evidence="5" id="KW-0804">Transcription</keyword>
<feature type="domain" description="BZIP" evidence="8">
    <location>
        <begin position="262"/>
        <end position="317"/>
    </location>
</feature>
<sequence length="449" mass="48534">MDRVFSVDDIADEFWSPPPPVPLSRESELGLGSSLNSSGSPPSYGMMNRCSSDWNFHGFVQEGTVVDQNFPPTLPIGPAAAASSSTSTCHSVQLPSNDFPEINQRSPASGAAAAAKVTETGNKCADTTASLLPIPANGVPVDPEAHQAFLKTRLDLACAAVALTRANIFRAQDSTTMPPSKGSSASNSFEQGSQMPPKGSVQNLSMVQEEGRVPTGIPSLPAVQKKFAIQARSTSSGSEQSDDDEAEGEGEAETTRHRDPADVKRVRRMISNRESARRSRRRKQAHLTELDTQVSQLKIENTSLVERLTDVRRKYNEAAIDNRVLKADVETLRAKVKMAEQTVKRVTGLDPLFQAISDMSRVGMQSFASSHAEPAIDAGAALPLCNESSHNYYQNSSNAHIQPHDHLIQNRLVGIPPIDNVNHGHTPATSASMQQVFGLERVQNHILDK</sequence>
<evidence type="ECO:0000259" key="8">
    <source>
        <dbReference type="PROSITE" id="PS50217"/>
    </source>
</evidence>
<keyword evidence="4" id="KW-0238">DNA-binding</keyword>
<dbReference type="Gene3D" id="1.20.5.170">
    <property type="match status" value="1"/>
</dbReference>
<name>A0AAV0EPS3_9ASTE</name>
<evidence type="ECO:0000256" key="4">
    <source>
        <dbReference type="ARBA" id="ARBA00023125"/>
    </source>
</evidence>
<dbReference type="FunFam" id="1.20.5.170:FF:000020">
    <property type="entry name" value="BZIP transcription factor"/>
    <property type="match status" value="1"/>
</dbReference>
<evidence type="ECO:0000256" key="2">
    <source>
        <dbReference type="ARBA" id="ARBA00007163"/>
    </source>
</evidence>
<feature type="compositionally biased region" description="Low complexity" evidence="7">
    <location>
        <begin position="29"/>
        <end position="41"/>
    </location>
</feature>
<evidence type="ECO:0000256" key="3">
    <source>
        <dbReference type="ARBA" id="ARBA00023015"/>
    </source>
</evidence>
<dbReference type="GO" id="GO:0003700">
    <property type="term" value="F:DNA-binding transcription factor activity"/>
    <property type="evidence" value="ECO:0007669"/>
    <property type="project" value="InterPro"/>
</dbReference>
<feature type="region of interest" description="Disordered" evidence="7">
    <location>
        <begin position="173"/>
        <end position="200"/>
    </location>
</feature>
<feature type="region of interest" description="Disordered" evidence="7">
    <location>
        <begin position="228"/>
        <end position="287"/>
    </location>
</feature>
<dbReference type="SUPFAM" id="SSF57959">
    <property type="entry name" value="Leucine zipper domain"/>
    <property type="match status" value="1"/>
</dbReference>
<dbReference type="PROSITE" id="PS50217">
    <property type="entry name" value="BZIP"/>
    <property type="match status" value="1"/>
</dbReference>
<organism evidence="9 10">
    <name type="scientific">Cuscuta epithymum</name>
    <dbReference type="NCBI Taxonomy" id="186058"/>
    <lineage>
        <taxon>Eukaryota</taxon>
        <taxon>Viridiplantae</taxon>
        <taxon>Streptophyta</taxon>
        <taxon>Embryophyta</taxon>
        <taxon>Tracheophyta</taxon>
        <taxon>Spermatophyta</taxon>
        <taxon>Magnoliopsida</taxon>
        <taxon>eudicotyledons</taxon>
        <taxon>Gunneridae</taxon>
        <taxon>Pentapetalae</taxon>
        <taxon>asterids</taxon>
        <taxon>lamiids</taxon>
        <taxon>Solanales</taxon>
        <taxon>Convolvulaceae</taxon>
        <taxon>Cuscuteae</taxon>
        <taxon>Cuscuta</taxon>
        <taxon>Cuscuta subgen. Cuscuta</taxon>
    </lineage>
</organism>
<evidence type="ECO:0000313" key="10">
    <source>
        <dbReference type="Proteomes" id="UP001152523"/>
    </source>
</evidence>
<dbReference type="EMBL" id="CAMAPF010000935">
    <property type="protein sequence ID" value="CAH9125172.1"/>
    <property type="molecule type" value="Genomic_DNA"/>
</dbReference>
<dbReference type="PANTHER" id="PTHR46408:SF10">
    <property type="entry name" value="BASIC LEUCINE ZIPPER 63"/>
    <property type="match status" value="1"/>
</dbReference>
<feature type="compositionally biased region" description="Acidic residues" evidence="7">
    <location>
        <begin position="240"/>
        <end position="252"/>
    </location>
</feature>
<feature type="region of interest" description="Disordered" evidence="7">
    <location>
        <begin position="15"/>
        <end position="41"/>
    </location>
</feature>
<comment type="subcellular location">
    <subcellularLocation>
        <location evidence="1">Nucleus</location>
    </subcellularLocation>
</comment>
<dbReference type="GO" id="GO:0046983">
    <property type="term" value="F:protein dimerization activity"/>
    <property type="evidence" value="ECO:0007669"/>
    <property type="project" value="UniProtKB-ARBA"/>
</dbReference>
<gene>
    <name evidence="9" type="ORF">CEPIT_LOCUS26545</name>
</gene>
<keyword evidence="3" id="KW-0805">Transcription regulation</keyword>
<feature type="compositionally biased region" description="Basic and acidic residues" evidence="7">
    <location>
        <begin position="253"/>
        <end position="264"/>
    </location>
</feature>
<proteinExistence type="inferred from homology"/>
<evidence type="ECO:0000256" key="7">
    <source>
        <dbReference type="SAM" id="MobiDB-lite"/>
    </source>
</evidence>